<evidence type="ECO:0000313" key="3">
    <source>
        <dbReference type="EMBL" id="ACD82153.1"/>
    </source>
</evidence>
<accession>B3DX13</accession>
<protein>
    <submittedName>
        <fullName evidence="3">Uncharacterized protein</fullName>
    </submittedName>
</protein>
<dbReference type="AlphaFoldDB" id="B3DX13"/>
<keyword evidence="2" id="KW-0812">Transmembrane</keyword>
<dbReference type="EMBL" id="CP000975">
    <property type="protein sequence ID" value="ACD82153.1"/>
    <property type="molecule type" value="Genomic_DNA"/>
</dbReference>
<evidence type="ECO:0000256" key="1">
    <source>
        <dbReference type="SAM" id="MobiDB-lite"/>
    </source>
</evidence>
<dbReference type="STRING" id="481448.Minf_0093"/>
<dbReference type="eggNOG" id="ENOG5030337">
    <property type="taxonomic scope" value="Bacteria"/>
</dbReference>
<keyword evidence="2" id="KW-1133">Transmembrane helix</keyword>
<gene>
    <name evidence="3" type="ordered locus">Minf_0093</name>
</gene>
<dbReference type="HOGENOM" id="CLU_1530789_0_0_0"/>
<feature type="compositionally biased region" description="Basic and acidic residues" evidence="1">
    <location>
        <begin position="48"/>
        <end position="62"/>
    </location>
</feature>
<name>B3DX13_METI4</name>
<keyword evidence="2" id="KW-0472">Membrane</keyword>
<sequence length="175" mass="20294">MQLKALLLRVFLELCLEIMRTLLPFLFFLFIVALQLLYGLRRGGKHPPQPDRKPFPWEKEQSADDDIPQPESKKEDFSTSFEKNLSVLYVQPEKIPETKELLSAFEPTKFEEKEYSWETSAYDKLKTASQEMESKKLAFFLKNPGGLKRAIVLAEILGPPPSIAPREMKPSWYDL</sequence>
<dbReference type="KEGG" id="min:Minf_0093"/>
<evidence type="ECO:0000256" key="2">
    <source>
        <dbReference type="SAM" id="Phobius"/>
    </source>
</evidence>
<organism evidence="3 4">
    <name type="scientific">Methylacidiphilum infernorum (isolate V4)</name>
    <name type="common">Methylokorus infernorum (strain V4)</name>
    <dbReference type="NCBI Taxonomy" id="481448"/>
    <lineage>
        <taxon>Bacteria</taxon>
        <taxon>Pseudomonadati</taxon>
        <taxon>Verrucomicrobiota</taxon>
        <taxon>Methylacidiphilae</taxon>
        <taxon>Methylacidiphilales</taxon>
        <taxon>Methylacidiphilaceae</taxon>
        <taxon>Methylacidiphilum (ex Ratnadevi et al. 2023)</taxon>
    </lineage>
</organism>
<proteinExistence type="predicted"/>
<reference evidence="3 4" key="1">
    <citation type="journal article" date="2008" name="Biol. Direct">
        <title>Complete genome sequence of the extremely acidophilic methanotroph isolate V4, Methylacidiphilum infernorum, a representative of the bacterial phylum Verrucomicrobia.</title>
        <authorList>
            <person name="Hou S."/>
            <person name="Makarova K.S."/>
            <person name="Saw J.H."/>
            <person name="Senin P."/>
            <person name="Ly B.V."/>
            <person name="Zhou Z."/>
            <person name="Ren Y."/>
            <person name="Wang J."/>
            <person name="Galperin M.Y."/>
            <person name="Omelchenko M.V."/>
            <person name="Wolf Y.I."/>
            <person name="Yutin N."/>
            <person name="Koonin E.V."/>
            <person name="Stott M.B."/>
            <person name="Mountain B.W."/>
            <person name="Crowe M.A."/>
            <person name="Smirnova A.V."/>
            <person name="Dunfield P.F."/>
            <person name="Feng L."/>
            <person name="Wang L."/>
            <person name="Alam M."/>
        </authorList>
    </citation>
    <scope>NUCLEOTIDE SEQUENCE [LARGE SCALE GENOMIC DNA]</scope>
    <source>
        <strain evidence="4">Isolate V4</strain>
    </source>
</reference>
<feature type="region of interest" description="Disordered" evidence="1">
    <location>
        <begin position="43"/>
        <end position="79"/>
    </location>
</feature>
<feature type="transmembrane region" description="Helical" evidence="2">
    <location>
        <begin position="21"/>
        <end position="40"/>
    </location>
</feature>
<dbReference type="Proteomes" id="UP000009149">
    <property type="component" value="Chromosome"/>
</dbReference>
<evidence type="ECO:0000313" key="4">
    <source>
        <dbReference type="Proteomes" id="UP000009149"/>
    </source>
</evidence>